<reference evidence="2" key="1">
    <citation type="submission" date="2020-06" db="EMBL/GenBank/DDBJ databases">
        <title>Unique genomic features of the anaerobic methanotrophic archaea.</title>
        <authorList>
            <person name="Chadwick G.L."/>
            <person name="Skennerton C.T."/>
            <person name="Laso-Perez R."/>
            <person name="Leu A.O."/>
            <person name="Speth D.R."/>
            <person name="Yu H."/>
            <person name="Morgan-Lang C."/>
            <person name="Hatzenpichler R."/>
            <person name="Goudeau D."/>
            <person name="Malmstrom R."/>
            <person name="Brazelton W.J."/>
            <person name="Woyke T."/>
            <person name="Hallam S.J."/>
            <person name="Tyson G.W."/>
            <person name="Wegener G."/>
            <person name="Boetius A."/>
            <person name="Orphan V."/>
        </authorList>
    </citation>
    <scope>NUCLEOTIDE SEQUENCE</scope>
</reference>
<gene>
    <name evidence="3" type="ORF">AECFJODE_00002</name>
    <name evidence="4" type="ORF">BCJHFGCD_00001</name>
    <name evidence="2" type="ORF">FICJDHNH_00036</name>
</gene>
<evidence type="ECO:0000313" key="3">
    <source>
        <dbReference type="EMBL" id="QNO43949.1"/>
    </source>
</evidence>
<accession>A0A7G9Y6R2</accession>
<name>A0A7G9Y6R2_9EURY</name>
<evidence type="ECO:0000256" key="1">
    <source>
        <dbReference type="SAM" id="MobiDB-lite"/>
    </source>
</evidence>
<sequence length="103" mass="10911">MVLTSPPTTNDDDDDDVAPSRGGGTRIRPMIPNLSSASETPSASCLLAVYSCRLDEPVRRAVQDPPASKSPRKYAAIRLFGRFSTTSGIVILDDFGDAGTPTV</sequence>
<organism evidence="2">
    <name type="scientific">Candidatus Methanogaster sp. ANME-2c ERB4</name>
    <dbReference type="NCBI Taxonomy" id="2759911"/>
    <lineage>
        <taxon>Archaea</taxon>
        <taxon>Methanobacteriati</taxon>
        <taxon>Methanobacteriota</taxon>
        <taxon>Stenosarchaea group</taxon>
        <taxon>Methanomicrobia</taxon>
        <taxon>Methanosarcinales</taxon>
        <taxon>ANME-2 cluster</taxon>
        <taxon>Candidatus Methanogasteraceae</taxon>
        <taxon>Candidatus Methanogaster</taxon>
    </lineage>
</organism>
<protein>
    <submittedName>
        <fullName evidence="2">Uncharacterized protein</fullName>
    </submittedName>
</protein>
<dbReference type="AlphaFoldDB" id="A0A7G9Y6R2"/>
<dbReference type="EMBL" id="MT630849">
    <property type="protein sequence ID" value="QNO43696.1"/>
    <property type="molecule type" value="Genomic_DNA"/>
</dbReference>
<proteinExistence type="predicted"/>
<dbReference type="EMBL" id="MT631446">
    <property type="protein sequence ID" value="QNO50647.1"/>
    <property type="molecule type" value="Genomic_DNA"/>
</dbReference>
<feature type="region of interest" description="Disordered" evidence="1">
    <location>
        <begin position="1"/>
        <end position="40"/>
    </location>
</feature>
<dbReference type="EMBL" id="MT630878">
    <property type="protein sequence ID" value="QNO43949.1"/>
    <property type="molecule type" value="Genomic_DNA"/>
</dbReference>
<evidence type="ECO:0000313" key="2">
    <source>
        <dbReference type="EMBL" id="QNO43696.1"/>
    </source>
</evidence>
<evidence type="ECO:0000313" key="4">
    <source>
        <dbReference type="EMBL" id="QNO50647.1"/>
    </source>
</evidence>